<dbReference type="OrthoDB" id="9802134at2"/>
<dbReference type="InterPro" id="IPR004467">
    <property type="entry name" value="Or_phspho_trans_dom"/>
</dbReference>
<comment type="caution">
    <text evidence="7">Lacks conserved residue(s) required for the propagation of feature annotation.</text>
</comment>
<dbReference type="SUPFAM" id="SSF53271">
    <property type="entry name" value="PRTase-like"/>
    <property type="match status" value="1"/>
</dbReference>
<evidence type="ECO:0000256" key="5">
    <source>
        <dbReference type="ARBA" id="ARBA00022842"/>
    </source>
</evidence>
<keyword evidence="4 7" id="KW-0808">Transferase</keyword>
<accession>A0A285NV23</accession>
<evidence type="ECO:0000313" key="10">
    <source>
        <dbReference type="Proteomes" id="UP000218627"/>
    </source>
</evidence>
<dbReference type="HAMAP" id="MF_01208">
    <property type="entry name" value="PyrE"/>
    <property type="match status" value="1"/>
</dbReference>
<dbReference type="InterPro" id="IPR000836">
    <property type="entry name" value="PRTase_dom"/>
</dbReference>
<evidence type="ECO:0000256" key="4">
    <source>
        <dbReference type="ARBA" id="ARBA00022679"/>
    </source>
</evidence>
<comment type="catalytic activity">
    <reaction evidence="7">
        <text>orotidine 5'-phosphate + diphosphate = orotate + 5-phospho-alpha-D-ribose 1-diphosphate</text>
        <dbReference type="Rhea" id="RHEA:10380"/>
        <dbReference type="ChEBI" id="CHEBI:30839"/>
        <dbReference type="ChEBI" id="CHEBI:33019"/>
        <dbReference type="ChEBI" id="CHEBI:57538"/>
        <dbReference type="ChEBI" id="CHEBI:58017"/>
        <dbReference type="EC" id="2.4.2.10"/>
    </reaction>
</comment>
<feature type="binding site" evidence="7">
    <location>
        <position position="155"/>
    </location>
    <ligand>
        <name>orotate</name>
        <dbReference type="ChEBI" id="CHEBI:30839"/>
    </ligand>
</feature>
<dbReference type="GO" id="GO:0019856">
    <property type="term" value="P:pyrimidine nucleobase biosynthetic process"/>
    <property type="evidence" value="ECO:0007669"/>
    <property type="project" value="TreeGrafter"/>
</dbReference>
<dbReference type="EMBL" id="OBEN01000002">
    <property type="protein sequence ID" value="SNZ13342.1"/>
    <property type="molecule type" value="Genomic_DNA"/>
</dbReference>
<dbReference type="PANTHER" id="PTHR19278:SF9">
    <property type="entry name" value="URIDINE 5'-MONOPHOSPHATE SYNTHASE"/>
    <property type="match status" value="1"/>
</dbReference>
<dbReference type="GO" id="GO:0004588">
    <property type="term" value="F:orotate phosphoribosyltransferase activity"/>
    <property type="evidence" value="ECO:0007669"/>
    <property type="project" value="UniProtKB-UniRule"/>
</dbReference>
<dbReference type="EC" id="2.4.2.10" evidence="2 7"/>
<dbReference type="GO" id="GO:0000287">
    <property type="term" value="F:magnesium ion binding"/>
    <property type="evidence" value="ECO:0007669"/>
    <property type="project" value="UniProtKB-UniRule"/>
</dbReference>
<evidence type="ECO:0000313" key="9">
    <source>
        <dbReference type="EMBL" id="SNZ13342.1"/>
    </source>
</evidence>
<dbReference type="GO" id="GO:0044205">
    <property type="term" value="P:'de novo' UMP biosynthetic process"/>
    <property type="evidence" value="ECO:0007669"/>
    <property type="project" value="UniProtKB-UniRule"/>
</dbReference>
<dbReference type="Proteomes" id="UP000218627">
    <property type="component" value="Unassembled WGS sequence"/>
</dbReference>
<dbReference type="Gene3D" id="3.40.50.2020">
    <property type="match status" value="1"/>
</dbReference>
<proteinExistence type="inferred from homology"/>
<protein>
    <recommendedName>
        <fullName evidence="2 7">Orotate phosphoribosyltransferase</fullName>
        <shortName evidence="7">OPRT</shortName>
        <shortName evidence="7">OPRTase</shortName>
        <ecNumber evidence="2 7">2.4.2.10</ecNumber>
    </recommendedName>
</protein>
<dbReference type="InterPro" id="IPR029057">
    <property type="entry name" value="PRTase-like"/>
</dbReference>
<keyword evidence="6 7" id="KW-0665">Pyrimidine biosynthesis</keyword>
<dbReference type="PANTHER" id="PTHR19278">
    <property type="entry name" value="OROTATE PHOSPHORIBOSYLTRANSFERASE"/>
    <property type="match status" value="1"/>
</dbReference>
<dbReference type="Pfam" id="PF00156">
    <property type="entry name" value="Pribosyltran"/>
    <property type="match status" value="1"/>
</dbReference>
<feature type="binding site" description="in other chain" evidence="7">
    <location>
        <position position="98"/>
    </location>
    <ligand>
        <name>5-phospho-alpha-D-ribose 1-diphosphate</name>
        <dbReference type="ChEBI" id="CHEBI:58017"/>
        <note>ligand shared between dimeric partners</note>
    </ligand>
</feature>
<name>A0A285NV23_9AQUI</name>
<gene>
    <name evidence="7" type="primary">pyrE</name>
    <name evidence="9" type="ORF">SAMN06265353_0709</name>
</gene>
<feature type="domain" description="Phosphoribosyltransferase" evidence="8">
    <location>
        <begin position="90"/>
        <end position="162"/>
    </location>
</feature>
<evidence type="ECO:0000256" key="3">
    <source>
        <dbReference type="ARBA" id="ARBA00022676"/>
    </source>
</evidence>
<dbReference type="FunFam" id="3.40.50.2020:FF:000029">
    <property type="entry name" value="Orotate phosphoribosyltransferase"/>
    <property type="match status" value="1"/>
</dbReference>
<dbReference type="InterPro" id="IPR023031">
    <property type="entry name" value="OPRT"/>
</dbReference>
<reference evidence="10" key="1">
    <citation type="submission" date="2017-09" db="EMBL/GenBank/DDBJ databases">
        <authorList>
            <person name="Varghese N."/>
            <person name="Submissions S."/>
        </authorList>
    </citation>
    <scope>NUCLEOTIDE SEQUENCE [LARGE SCALE GENOMIC DNA]</scope>
    <source>
        <strain evidence="10">DSM 2913</strain>
    </source>
</reference>
<keyword evidence="5 7" id="KW-0460">Magnesium</keyword>
<comment type="similarity">
    <text evidence="7">Belongs to the purine/pyrimidine phosphoribosyltransferase family. PyrE subfamily.</text>
</comment>
<keyword evidence="10" id="KW-1185">Reference proteome</keyword>
<comment type="cofactor">
    <cofactor evidence="7">
        <name>Mg(2+)</name>
        <dbReference type="ChEBI" id="CHEBI:18420"/>
    </cofactor>
</comment>
<sequence length="183" mass="20281">MLEEKLKKMILERSLRVAQEPIFKLSSGRYSRYYIDLKQITLDPEGAHLVGSVMYSAIKPLKPHGAGGLTLGADPIAYAVAFVSYLDANPIKPFVVRKEKKMHGTGKQVEGLLKPGEKVVVLEDVVTTASSSLKAVRACREEGFEVLGVFCIVDREEGGRENIEKEGLKLYSLFKLSQLLKEV</sequence>
<evidence type="ECO:0000256" key="7">
    <source>
        <dbReference type="HAMAP-Rule" id="MF_01208"/>
    </source>
</evidence>
<comment type="pathway">
    <text evidence="1 7">Pyrimidine metabolism; UMP biosynthesis via de novo pathway; UMP from orotate: step 1/2.</text>
</comment>
<feature type="binding site" evidence="7">
    <location>
        <position position="97"/>
    </location>
    <ligand>
        <name>5-phospho-alpha-D-ribose 1-diphosphate</name>
        <dbReference type="ChEBI" id="CHEBI:58017"/>
        <note>ligand shared between dimeric partners</note>
    </ligand>
</feature>
<organism evidence="9 10">
    <name type="scientific">Hydrogenobacter hydrogenophilus</name>
    <dbReference type="NCBI Taxonomy" id="35835"/>
    <lineage>
        <taxon>Bacteria</taxon>
        <taxon>Pseudomonadati</taxon>
        <taxon>Aquificota</taxon>
        <taxon>Aquificia</taxon>
        <taxon>Aquificales</taxon>
        <taxon>Aquificaceae</taxon>
        <taxon>Hydrogenobacter</taxon>
    </lineage>
</organism>
<dbReference type="RefSeq" id="WP_096601165.1">
    <property type="nucleotide sequence ID" value="NZ_OBEN01000002.1"/>
</dbReference>
<feature type="binding site" evidence="7">
    <location>
        <position position="103"/>
    </location>
    <ligand>
        <name>5-phospho-alpha-D-ribose 1-diphosphate</name>
        <dbReference type="ChEBI" id="CHEBI:58017"/>
        <note>ligand shared between dimeric partners</note>
    </ligand>
</feature>
<evidence type="ECO:0000256" key="1">
    <source>
        <dbReference type="ARBA" id="ARBA00004889"/>
    </source>
</evidence>
<feature type="binding site" description="in other chain" evidence="7">
    <location>
        <begin position="123"/>
        <end position="131"/>
    </location>
    <ligand>
        <name>5-phospho-alpha-D-ribose 1-diphosphate</name>
        <dbReference type="ChEBI" id="CHEBI:58017"/>
        <note>ligand shared between dimeric partners</note>
    </ligand>
</feature>
<comment type="function">
    <text evidence="7">Catalyzes the transfer of a ribosyl phosphate group from 5-phosphoribose 1-diphosphate to orotate, leading to the formation of orotidine monophosphate (OMP).</text>
</comment>
<evidence type="ECO:0000256" key="6">
    <source>
        <dbReference type="ARBA" id="ARBA00022975"/>
    </source>
</evidence>
<feature type="binding site" evidence="7">
    <location>
        <position position="127"/>
    </location>
    <ligand>
        <name>orotate</name>
        <dbReference type="ChEBI" id="CHEBI:30839"/>
    </ligand>
</feature>
<evidence type="ECO:0000256" key="2">
    <source>
        <dbReference type="ARBA" id="ARBA00011971"/>
    </source>
</evidence>
<dbReference type="UniPathway" id="UPA00070">
    <property type="reaction ID" value="UER00119"/>
</dbReference>
<dbReference type="AlphaFoldDB" id="A0A285NV23"/>
<dbReference type="CDD" id="cd06223">
    <property type="entry name" value="PRTases_typeI"/>
    <property type="match status" value="1"/>
</dbReference>
<dbReference type="NCBIfam" id="TIGR00336">
    <property type="entry name" value="pyrE"/>
    <property type="match status" value="1"/>
</dbReference>
<keyword evidence="3 7" id="KW-0328">Glycosyltransferase</keyword>
<feature type="binding site" evidence="7">
    <location>
        <position position="101"/>
    </location>
    <ligand>
        <name>5-phospho-alpha-D-ribose 1-diphosphate</name>
        <dbReference type="ChEBI" id="CHEBI:58017"/>
        <note>ligand shared between dimeric partners</note>
    </ligand>
</feature>
<evidence type="ECO:0000259" key="8">
    <source>
        <dbReference type="Pfam" id="PF00156"/>
    </source>
</evidence>
<comment type="subunit">
    <text evidence="7">Homodimer.</text>
</comment>